<dbReference type="EC" id="3.4.23.-" evidence="1"/>
<accession>U2L0A5</accession>
<dbReference type="Pfam" id="PF01278">
    <property type="entry name" value="Omptin"/>
    <property type="match status" value="1"/>
</dbReference>
<evidence type="ECO:0000313" key="2">
    <source>
        <dbReference type="EMBL" id="ERK04142.1"/>
    </source>
</evidence>
<keyword evidence="4" id="KW-1185">Reference proteome</keyword>
<evidence type="ECO:0000313" key="3">
    <source>
        <dbReference type="Proteomes" id="UP000016412"/>
    </source>
</evidence>
<comment type="caution">
    <text evidence="1">The sequence shown here is derived from an EMBL/GenBank/DDBJ whole genome shotgun (WGS) entry which is preliminary data.</text>
</comment>
<gene>
    <name evidence="2" type="ORF">HMPREF0860_1515</name>
    <name evidence="1" type="ORF">HMPREF1325_2507</name>
</gene>
<dbReference type="STRING" id="1125725.HMPREF1325_2507"/>
<proteinExistence type="predicted"/>
<name>U2L0A5_TRESO</name>
<dbReference type="EMBL" id="AVQI01000028">
    <property type="protein sequence ID" value="ERK04142.1"/>
    <property type="molecule type" value="Genomic_DNA"/>
</dbReference>
<dbReference type="GO" id="GO:0006508">
    <property type="term" value="P:proteolysis"/>
    <property type="evidence" value="ECO:0007669"/>
    <property type="project" value="InterPro"/>
</dbReference>
<dbReference type="GO" id="GO:0004190">
    <property type="term" value="F:aspartic-type endopeptidase activity"/>
    <property type="evidence" value="ECO:0007669"/>
    <property type="project" value="InterPro"/>
</dbReference>
<dbReference type="eggNOG" id="COG4571">
    <property type="taxonomic scope" value="Bacteria"/>
</dbReference>
<organism evidence="1 3">
    <name type="scientific">Treponema socranskii subsp. socranskii VPI DR56BR1116 = ATCC 35536</name>
    <dbReference type="NCBI Taxonomy" id="1125725"/>
    <lineage>
        <taxon>Bacteria</taxon>
        <taxon>Pseudomonadati</taxon>
        <taxon>Spirochaetota</taxon>
        <taxon>Spirochaetia</taxon>
        <taxon>Spirochaetales</taxon>
        <taxon>Treponemataceae</taxon>
        <taxon>Treponema</taxon>
    </lineage>
</organism>
<dbReference type="Gene3D" id="2.40.128.90">
    <property type="entry name" value="OMPT-like"/>
    <property type="match status" value="1"/>
</dbReference>
<dbReference type="InterPro" id="IPR020080">
    <property type="entry name" value="OM_adhesin/peptidase_omptin"/>
</dbReference>
<protein>
    <submittedName>
        <fullName evidence="1">Peptidase, A26 omptin family protein</fullName>
        <ecNumber evidence="1">3.4.23.-</ecNumber>
    </submittedName>
</protein>
<dbReference type="InterPro" id="IPR053724">
    <property type="entry name" value="OMP_A26_sf"/>
</dbReference>
<evidence type="ECO:0000313" key="1">
    <source>
        <dbReference type="EMBL" id="ERF60388.1"/>
    </source>
</evidence>
<dbReference type="RefSeq" id="WP_021330786.1">
    <property type="nucleotide sequence ID" value="NZ_AUZJ01000043.1"/>
</dbReference>
<evidence type="ECO:0000313" key="4">
    <source>
        <dbReference type="Proteomes" id="UP000016646"/>
    </source>
</evidence>
<dbReference type="GO" id="GO:0009279">
    <property type="term" value="C:cell outer membrane"/>
    <property type="evidence" value="ECO:0007669"/>
    <property type="project" value="InterPro"/>
</dbReference>
<keyword evidence="1" id="KW-0378">Hydrolase</keyword>
<sequence>MFARVTHSFAAEDWSVSVTPFFSVEYGTIGEYVYKKDAAGDYKKISELDWDIKPALLFGGAVGASWKALSIRGFARGAVPMRSGDMEDSDWKTLTDLKTTYSVHKNTIASSYAFGGRISYAFHIADSFSISPFSGVDYTYIALKARDGRAWEGYDALTHTGVAWNDPAAKPYVPLGIDYTREEVHTWSGVSFDTVFNNKFTFALSFALSPYAYIQALDHHYGGSGTYFADILHGWFSAYRFGAEAVYSFNKNISLSLSLSWTLTRRIRGATYNANSPTGPWHKSGDAEGGASRSTGEISIGCTYRFAF</sequence>
<dbReference type="Proteomes" id="UP000016412">
    <property type="component" value="Unassembled WGS sequence"/>
</dbReference>
<dbReference type="SUPFAM" id="SSF69917">
    <property type="entry name" value="OMPT-like"/>
    <property type="match status" value="1"/>
</dbReference>
<dbReference type="AlphaFoldDB" id="U2L0A5"/>
<dbReference type="PATRIC" id="fig|1125725.3.peg.1679"/>
<dbReference type="InterPro" id="IPR000036">
    <property type="entry name" value="Peptidase_A26_omptin"/>
</dbReference>
<reference evidence="3 4" key="1">
    <citation type="submission" date="2013-08" db="EMBL/GenBank/DDBJ databases">
        <authorList>
            <person name="Durkin A.S."/>
            <person name="Haft D.R."/>
            <person name="McCorrison J."/>
            <person name="Torralba M."/>
            <person name="Gillis M."/>
            <person name="Haft D.H."/>
            <person name="Methe B."/>
            <person name="Sutton G."/>
            <person name="Nelson K.E."/>
        </authorList>
    </citation>
    <scope>NUCLEOTIDE SEQUENCE [LARGE SCALE GENOMIC DNA]</scope>
    <source>
        <strain evidence="2 4">ATCC 35536</strain>
        <strain evidence="1 3">VPI DR56BR1116</strain>
    </source>
</reference>
<dbReference type="EMBL" id="AUZJ01000043">
    <property type="protein sequence ID" value="ERF60388.1"/>
    <property type="molecule type" value="Genomic_DNA"/>
</dbReference>
<dbReference type="Proteomes" id="UP000016646">
    <property type="component" value="Unassembled WGS sequence"/>
</dbReference>